<accession>A0A4V3G898</accession>
<evidence type="ECO:0000313" key="3">
    <source>
        <dbReference type="Proteomes" id="UP000295447"/>
    </source>
</evidence>
<proteinExistence type="predicted"/>
<dbReference type="EMBL" id="SODF01000001">
    <property type="protein sequence ID" value="TDW22124.1"/>
    <property type="molecule type" value="Genomic_DNA"/>
</dbReference>
<evidence type="ECO:0000313" key="2">
    <source>
        <dbReference type="EMBL" id="TDW22124.1"/>
    </source>
</evidence>
<keyword evidence="3" id="KW-1185">Reference proteome</keyword>
<organism evidence="2 3">
    <name type="scientific">Kribbella kalugense</name>
    <dbReference type="NCBI Taxonomy" id="2512221"/>
    <lineage>
        <taxon>Bacteria</taxon>
        <taxon>Bacillati</taxon>
        <taxon>Actinomycetota</taxon>
        <taxon>Actinomycetes</taxon>
        <taxon>Propionibacteriales</taxon>
        <taxon>Kribbellaceae</taxon>
        <taxon>Kribbella</taxon>
    </lineage>
</organism>
<keyword evidence="1" id="KW-0175">Coiled coil</keyword>
<protein>
    <submittedName>
        <fullName evidence="2">Uncharacterized protein</fullName>
    </submittedName>
</protein>
<feature type="coiled-coil region" evidence="1">
    <location>
        <begin position="542"/>
        <end position="569"/>
    </location>
</feature>
<gene>
    <name evidence="2" type="ORF">EV650_0957</name>
</gene>
<reference evidence="2 3" key="1">
    <citation type="submission" date="2019-03" db="EMBL/GenBank/DDBJ databases">
        <title>Genomic Encyclopedia of Type Strains, Phase III (KMG-III): the genomes of soil and plant-associated and newly described type strains.</title>
        <authorList>
            <person name="Whitman W."/>
        </authorList>
    </citation>
    <scope>NUCLEOTIDE SEQUENCE [LARGE SCALE GENOMIC DNA]</scope>
    <source>
        <strain evidence="2 3">VKM Ac-2570</strain>
    </source>
</reference>
<comment type="caution">
    <text evidence="2">The sequence shown here is derived from an EMBL/GenBank/DDBJ whole genome shotgun (WGS) entry which is preliminary data.</text>
</comment>
<sequence>MSSTPSRPDGRVESPELSDLRTTTRALRFHLDTLPVGYNLNCPPDQFLAGLAFMLARQRFACADSMLGAGFGGSVVGTLARSLFSEGLRWLWIGEDPTRRRRILGDLIEERNRICLTFEQTDVSSDSLTRWLMPIPNVADLAGHSHTWANVEALPTETELLHDFLTHQRGTGGDDRVRALLDMEGLQGAVKILEYAGHGNYLGLMSSLTLDGAIAHDLRADHEALFMQVAAAGVVITLAGSATAVPELWPAEMDKDTFIDKAVALAERVCDTAAKIHGLRRVRKTAAQVSKKPRDNRAPRGLLRPMAAVIPQDELLPDVNTVEHVAAAAEAYWEVAGSLVVNPWKDGRTSLNITLMYAGGWSLLETVMVNYTQPGAAPTAVSAARMLLEEAARATWRYSVAPDKAEARFVQYFDEYRAMRRNAINTLTGSGISTKAAEQIFALPPNVQLTKPLNQMAKGRQPLPTITSMLRDLGKPYPEPGWLELAYTLLSQMTHSTPVAYLHTMRAGDPWTNDLSPEMLALALDVACLSSARLIGLGAWLLSDLNAEADNYRKQLAKAAANVHNAARSVHFLD</sequence>
<name>A0A4V3G898_9ACTN</name>
<dbReference type="AlphaFoldDB" id="A0A4V3G898"/>
<evidence type="ECO:0000256" key="1">
    <source>
        <dbReference type="SAM" id="Coils"/>
    </source>
</evidence>
<dbReference type="Proteomes" id="UP000295447">
    <property type="component" value="Unassembled WGS sequence"/>
</dbReference>